<reference evidence="4 5" key="1">
    <citation type="submission" date="2023-07" db="EMBL/GenBank/DDBJ databases">
        <title>Sequencing the genomes of 1000 actinobacteria strains.</title>
        <authorList>
            <person name="Klenk H.-P."/>
        </authorList>
    </citation>
    <scope>NUCLEOTIDE SEQUENCE [LARGE SCALE GENOMIC DNA]</scope>
    <source>
        <strain evidence="4 5">DSM 46740</strain>
    </source>
</reference>
<dbReference type="Proteomes" id="UP001225356">
    <property type="component" value="Unassembled WGS sequence"/>
</dbReference>
<dbReference type="RefSeq" id="WP_307556773.1">
    <property type="nucleotide sequence ID" value="NZ_JAUSQU010000001.1"/>
</dbReference>
<comment type="caution">
    <text evidence="4">The sequence shown here is derived from an EMBL/GenBank/DDBJ whole genome shotgun (WGS) entry which is preliminary data.</text>
</comment>
<dbReference type="SUPFAM" id="SSF55729">
    <property type="entry name" value="Acyl-CoA N-acyltransferases (Nat)"/>
    <property type="match status" value="1"/>
</dbReference>
<dbReference type="Gene3D" id="3.40.630.30">
    <property type="match status" value="1"/>
</dbReference>
<sequence length="237" mass="25807">MTNLIEVAAASVLDNPIWHSLTGAHRALALTDGRAARYPADVSPFMALPADATPAEWEQLGRLADGDPVLIMDAPDSAPSSWTLVRHLPLYQMVATDALMARVPREDPAFAIETLGPSATDDMIELARTARPGPFERRTPLLGTYLGVRDKGKLIAMAGERMRPGGWTEVSAVCTDPDHRGRGLARALTERLIDGIVERGERPFLHLVTENENALRLYSAMGFVIRRTAANSTYQPA</sequence>
<evidence type="ECO:0000259" key="3">
    <source>
        <dbReference type="PROSITE" id="PS51186"/>
    </source>
</evidence>
<name>A0ABT9Q825_9ACTN</name>
<feature type="domain" description="N-acetyltransferase" evidence="3">
    <location>
        <begin position="110"/>
        <end position="237"/>
    </location>
</feature>
<dbReference type="PANTHER" id="PTHR43420">
    <property type="entry name" value="ACETYLTRANSFERASE"/>
    <property type="match status" value="1"/>
</dbReference>
<dbReference type="EMBL" id="JAUSQU010000001">
    <property type="protein sequence ID" value="MDP9842906.1"/>
    <property type="molecule type" value="Genomic_DNA"/>
</dbReference>
<dbReference type="PANTHER" id="PTHR43420:SF3">
    <property type="entry name" value="N-ACETYLTRANSFERASE DOMAIN-CONTAINING PROTEIN"/>
    <property type="match status" value="1"/>
</dbReference>
<keyword evidence="1" id="KW-0808">Transferase</keyword>
<keyword evidence="2" id="KW-0012">Acyltransferase</keyword>
<evidence type="ECO:0000313" key="5">
    <source>
        <dbReference type="Proteomes" id="UP001225356"/>
    </source>
</evidence>
<evidence type="ECO:0000256" key="1">
    <source>
        <dbReference type="ARBA" id="ARBA00022679"/>
    </source>
</evidence>
<evidence type="ECO:0000256" key="2">
    <source>
        <dbReference type="ARBA" id="ARBA00023315"/>
    </source>
</evidence>
<evidence type="ECO:0000313" key="4">
    <source>
        <dbReference type="EMBL" id="MDP9842906.1"/>
    </source>
</evidence>
<dbReference type="InterPro" id="IPR050680">
    <property type="entry name" value="YpeA/RimI_acetyltransf"/>
</dbReference>
<dbReference type="InterPro" id="IPR000182">
    <property type="entry name" value="GNAT_dom"/>
</dbReference>
<dbReference type="InterPro" id="IPR016181">
    <property type="entry name" value="Acyl_CoA_acyltransferase"/>
</dbReference>
<dbReference type="InterPro" id="IPR013653">
    <property type="entry name" value="GCN5-like_dom"/>
</dbReference>
<dbReference type="CDD" id="cd04301">
    <property type="entry name" value="NAT_SF"/>
    <property type="match status" value="1"/>
</dbReference>
<organism evidence="4 5">
    <name type="scientific">Streptosporangium lutulentum</name>
    <dbReference type="NCBI Taxonomy" id="1461250"/>
    <lineage>
        <taxon>Bacteria</taxon>
        <taxon>Bacillati</taxon>
        <taxon>Actinomycetota</taxon>
        <taxon>Actinomycetes</taxon>
        <taxon>Streptosporangiales</taxon>
        <taxon>Streptosporangiaceae</taxon>
        <taxon>Streptosporangium</taxon>
    </lineage>
</organism>
<proteinExistence type="predicted"/>
<accession>A0ABT9Q825</accession>
<protein>
    <submittedName>
        <fullName evidence="4">Ribosomal protein S18 acetylase RimI-like enzyme</fullName>
    </submittedName>
</protein>
<keyword evidence="5" id="KW-1185">Reference proteome</keyword>
<dbReference type="Pfam" id="PF08445">
    <property type="entry name" value="FR47"/>
    <property type="match status" value="1"/>
</dbReference>
<dbReference type="PROSITE" id="PS51186">
    <property type="entry name" value="GNAT"/>
    <property type="match status" value="1"/>
</dbReference>
<gene>
    <name evidence="4" type="ORF">J2853_002117</name>
</gene>